<organism evidence="4 5">
    <name type="scientific">Kineococcus aurantiacus</name>
    <dbReference type="NCBI Taxonomy" id="37633"/>
    <lineage>
        <taxon>Bacteria</taxon>
        <taxon>Bacillati</taxon>
        <taxon>Actinomycetota</taxon>
        <taxon>Actinomycetes</taxon>
        <taxon>Kineosporiales</taxon>
        <taxon>Kineosporiaceae</taxon>
        <taxon>Kineococcus</taxon>
    </lineage>
</organism>
<dbReference type="GO" id="GO:0030170">
    <property type="term" value="F:pyridoxal phosphate binding"/>
    <property type="evidence" value="ECO:0007669"/>
    <property type="project" value="InterPro"/>
</dbReference>
<dbReference type="InterPro" id="IPR015424">
    <property type="entry name" value="PyrdxlP-dep_Trfase"/>
</dbReference>
<evidence type="ECO:0000256" key="1">
    <source>
        <dbReference type="ARBA" id="ARBA00001933"/>
    </source>
</evidence>
<dbReference type="InterPro" id="IPR049704">
    <property type="entry name" value="Aminotrans_3_PPA_site"/>
</dbReference>
<sequence length="416" mass="44228">MTTIDTGRTLVADGALRARAEAVVPGGVYGHLRVTADRGMPPSYPQFFARGSGARLWDVDGNEYVDLMCAFGPMVAGYANPVVDAAARAQLALGDALTGPGEKYVEYAERLVGTVAHADWAMFAKNGTDATSMSVVIARAATGRTKLLKAEKAYHGANPWFTPSTAGVVGSDRADIVEFDYDDLASLERAAASVEGDVAAIVVTPFRHDGFVDQHFPSAEFARGVRALADRTGAALILDEVRTTFRVDLAGAWERFGVRPDLTAMSKALANGHALSAVVGVDSLREAAASIFVTGSFWMAGVPFAAAIATLDWMVQTDGLTRMLDAGQVLRDGLQAQASAHGLGVVQTGPTSMPFLRFEDEPRLETAIAFTDAAARRGVLVHPWHNMFVSAAHTPEDIATVLERTDEAFAEVARSR</sequence>
<dbReference type="EMBL" id="JACCBB010000001">
    <property type="protein sequence ID" value="NYD24907.1"/>
    <property type="molecule type" value="Genomic_DNA"/>
</dbReference>
<dbReference type="Gene3D" id="3.90.1150.10">
    <property type="entry name" value="Aspartate Aminotransferase, domain 1"/>
    <property type="match status" value="1"/>
</dbReference>
<dbReference type="PANTHER" id="PTHR43713">
    <property type="entry name" value="GLUTAMATE-1-SEMIALDEHYDE 2,1-AMINOMUTASE"/>
    <property type="match status" value="1"/>
</dbReference>
<accession>A0A7Y9J332</accession>
<protein>
    <submittedName>
        <fullName evidence="4">Glutamate-1-semialdehyde 2,1-aminomutase</fullName>
        <ecNumber evidence="4">5.4.3.8</ecNumber>
    </submittedName>
</protein>
<comment type="caution">
    <text evidence="4">The sequence shown here is derived from an EMBL/GenBank/DDBJ whole genome shotgun (WGS) entry which is preliminary data.</text>
</comment>
<dbReference type="InterPro" id="IPR015421">
    <property type="entry name" value="PyrdxlP-dep_Trfase_major"/>
</dbReference>
<dbReference type="Pfam" id="PF00202">
    <property type="entry name" value="Aminotran_3"/>
    <property type="match status" value="1"/>
</dbReference>
<comment type="similarity">
    <text evidence="3">Belongs to the class-III pyridoxal-phosphate-dependent aminotransferase family.</text>
</comment>
<keyword evidence="5" id="KW-1185">Reference proteome</keyword>
<comment type="cofactor">
    <cofactor evidence="1">
        <name>pyridoxal 5'-phosphate</name>
        <dbReference type="ChEBI" id="CHEBI:597326"/>
    </cofactor>
</comment>
<dbReference type="RefSeq" id="WP_218885244.1">
    <property type="nucleotide sequence ID" value="NZ_BAAAGN010000015.1"/>
</dbReference>
<name>A0A7Y9J332_9ACTN</name>
<dbReference type="GO" id="GO:0008483">
    <property type="term" value="F:transaminase activity"/>
    <property type="evidence" value="ECO:0007669"/>
    <property type="project" value="InterPro"/>
</dbReference>
<dbReference type="EC" id="5.4.3.8" evidence="4"/>
<evidence type="ECO:0000313" key="5">
    <source>
        <dbReference type="Proteomes" id="UP000521922"/>
    </source>
</evidence>
<dbReference type="InterPro" id="IPR005814">
    <property type="entry name" value="Aminotrans_3"/>
</dbReference>
<reference evidence="4 5" key="1">
    <citation type="submission" date="2020-07" db="EMBL/GenBank/DDBJ databases">
        <title>Sequencing the genomes of 1000 actinobacteria strains.</title>
        <authorList>
            <person name="Klenk H.-P."/>
        </authorList>
    </citation>
    <scope>NUCLEOTIDE SEQUENCE [LARGE SCALE GENOMIC DNA]</scope>
    <source>
        <strain evidence="4 5">DSM 7487</strain>
    </source>
</reference>
<evidence type="ECO:0000313" key="4">
    <source>
        <dbReference type="EMBL" id="NYD24907.1"/>
    </source>
</evidence>
<dbReference type="AlphaFoldDB" id="A0A7Y9J332"/>
<keyword evidence="4" id="KW-0413">Isomerase</keyword>
<dbReference type="Proteomes" id="UP000521922">
    <property type="component" value="Unassembled WGS sequence"/>
</dbReference>
<proteinExistence type="inferred from homology"/>
<dbReference type="PROSITE" id="PS00600">
    <property type="entry name" value="AA_TRANSFER_CLASS_3"/>
    <property type="match status" value="1"/>
</dbReference>
<dbReference type="SUPFAM" id="SSF53383">
    <property type="entry name" value="PLP-dependent transferases"/>
    <property type="match status" value="1"/>
</dbReference>
<evidence type="ECO:0000256" key="2">
    <source>
        <dbReference type="ARBA" id="ARBA00022898"/>
    </source>
</evidence>
<dbReference type="PANTHER" id="PTHR43713:SF3">
    <property type="entry name" value="GLUTAMATE-1-SEMIALDEHYDE 2,1-AMINOMUTASE 1, CHLOROPLASTIC-RELATED"/>
    <property type="match status" value="1"/>
</dbReference>
<keyword evidence="2 3" id="KW-0663">Pyridoxal phosphate</keyword>
<evidence type="ECO:0000256" key="3">
    <source>
        <dbReference type="RuleBase" id="RU003560"/>
    </source>
</evidence>
<gene>
    <name evidence="4" type="ORF">BJ968_004447</name>
</gene>
<dbReference type="Gene3D" id="3.40.640.10">
    <property type="entry name" value="Type I PLP-dependent aspartate aminotransferase-like (Major domain)"/>
    <property type="match status" value="1"/>
</dbReference>
<dbReference type="GO" id="GO:0042286">
    <property type="term" value="F:glutamate-1-semialdehyde 2,1-aminomutase activity"/>
    <property type="evidence" value="ECO:0007669"/>
    <property type="project" value="UniProtKB-EC"/>
</dbReference>
<dbReference type="InterPro" id="IPR015422">
    <property type="entry name" value="PyrdxlP-dep_Trfase_small"/>
</dbReference>